<gene>
    <name evidence="11" type="ORF">CLV58_10874</name>
</gene>
<evidence type="ECO:0000256" key="4">
    <source>
        <dbReference type="ARBA" id="ARBA00022525"/>
    </source>
</evidence>
<dbReference type="PANTHER" id="PTHR34819:SF3">
    <property type="entry name" value="CELL SURFACE PROTEIN"/>
    <property type="match status" value="1"/>
</dbReference>
<evidence type="ECO:0000256" key="5">
    <source>
        <dbReference type="ARBA" id="ARBA00022729"/>
    </source>
</evidence>
<dbReference type="Pfam" id="PF01345">
    <property type="entry name" value="DUF11"/>
    <property type="match status" value="2"/>
</dbReference>
<dbReference type="InterPro" id="IPR059226">
    <property type="entry name" value="Choice_anch_Q_dom"/>
</dbReference>
<evidence type="ECO:0000256" key="3">
    <source>
        <dbReference type="ARBA" id="ARBA00004613"/>
    </source>
</evidence>
<sequence length="1132" mass="118036">MRQLFTALFVCLFLSSAVAQSIVYVTPTGSGNQSGGSWSDALSGTQLQSRLASASAGTQFWIAGGRYKPTAGTDRTASFVVPSGVQVYGGFIGNENTLSSRKVTRPYITIFTGYLVAGTDELSSYHVVTFRNANADTRLDGVSIIYGRANGTSNFNNVGAGIYNDGSNGGRSEPLLVNCEIRDNRADSHGGGVYNNGQSGVCASRFVNCSIEGNTSISGYGGGMYNNGVQGVCSPQLTNCIIASNRAVQGSAMTSDGSQGISSPTLANCVFKYNQGGSVLHGRGLNGNCQPSIVNSILWTNSRPSFYNESANHTVTYSDVEDGYSGTGNISQDPQFFNYYTNDFRLLKTSPAIDAGNPASTTTSVSATDYEGKSRFYNNRIDMGIIEYVPNSVTGIVRVTITGSGDNVSGSSWDNALNGYTMRAALSEAAPGTSFWVATGRYFPSFTVGDRSSSFVIPPGVKVYGGFTGNETNFSSRALTQPLSTTLTGDVGVTNDNSDNSYRVVVLKNATAETVLDGFVITGGNANGSTLDNPSSGAGIYCDGRGQNNKSEPRITNCLITGNVARYYGGGIHADGNFGNASPVLTNCQFVQNTALSGGGAFNGGLPGICSPTYINCTFLNNTASGQGGAIYHYTYFRPADNTLRLVNCRISHNQANEGAGLYCGNSSDAYLSLLLTNCLIDRNTAVDLGGGISLYRVGRSTIEAAITNCTIANNRAGSAGDNIFNHTGADTKGRYNIKNSIVKNGGFGYRDDGSGNTVYPPLDITYSNVQALAVGTGNIDADPQFVDAANGDFRLKAGSPSINTGDPASTTATVSATDLDGNQRVAENRIDMGAYEFQVSAVTGSDLSLRLNVDSRTPGTNQAVTYQLTVTNDGPLKATGVTWQNRLPDNMTFVGGSNLSLNNGVLSGYVASLEPGASNTFTYQLQPTQTGQYINAAQITTADQPDPDSQPNSGTGDGQDDAAQVDIRVGGASSPVYASANPNQVPLPPVQSNQPTPDPSKVDLALSMSVDNRVPKVGDLLTYVLTVTNQGGATASNVRVTAYLPDGQQFDSSADGMSVSDGGVSGGTASIPAGGQTSVRFTARVTSAKMGVTKAQIRQASPADVDSTPDNGTDNGEDDTAQVDLRSQPGL</sequence>
<keyword evidence="7" id="KW-0998">Cell outer membrane</keyword>
<dbReference type="EMBL" id="PVTE01000008">
    <property type="protein sequence ID" value="PRY39185.1"/>
    <property type="molecule type" value="Genomic_DNA"/>
</dbReference>
<dbReference type="NCBIfam" id="TIGR01451">
    <property type="entry name" value="B_ant_repeat"/>
    <property type="match status" value="2"/>
</dbReference>
<comment type="subcellular location">
    <subcellularLocation>
        <location evidence="1">Cell envelope</location>
    </subcellularLocation>
    <subcellularLocation>
        <location evidence="2">Cell outer membrane</location>
    </subcellularLocation>
    <subcellularLocation>
        <location evidence="3">Secreted</location>
    </subcellularLocation>
</comment>
<evidence type="ECO:0000256" key="6">
    <source>
        <dbReference type="ARBA" id="ARBA00023136"/>
    </source>
</evidence>
<dbReference type="PANTHER" id="PTHR34819">
    <property type="entry name" value="LARGE CYSTEINE-RICH PERIPLASMIC PROTEIN OMCB"/>
    <property type="match status" value="1"/>
</dbReference>
<dbReference type="InterPro" id="IPR012334">
    <property type="entry name" value="Pectin_lyas_fold"/>
</dbReference>
<feature type="chain" id="PRO_5015661099" evidence="9">
    <location>
        <begin position="20"/>
        <end position="1132"/>
    </location>
</feature>
<name>A0A2T0T0I2_9BACT</name>
<feature type="region of interest" description="Disordered" evidence="8">
    <location>
        <begin position="974"/>
        <end position="1003"/>
    </location>
</feature>
<dbReference type="NCBIfam" id="NF041518">
    <property type="entry name" value="choice_anch_Q"/>
    <property type="match status" value="2"/>
</dbReference>
<dbReference type="InterPro" id="IPR003368">
    <property type="entry name" value="POMP_repeat"/>
</dbReference>
<dbReference type="Gene3D" id="2.160.20.10">
    <property type="entry name" value="Single-stranded right-handed beta-helix, Pectin lyase-like"/>
    <property type="match status" value="2"/>
</dbReference>
<accession>A0A2T0T0I2</accession>
<feature type="compositionally biased region" description="Polar residues" evidence="8">
    <location>
        <begin position="943"/>
        <end position="955"/>
    </location>
</feature>
<dbReference type="InterPro" id="IPR006626">
    <property type="entry name" value="PbH1"/>
</dbReference>
<dbReference type="SMART" id="SM00710">
    <property type="entry name" value="PbH1"/>
    <property type="match status" value="7"/>
</dbReference>
<evidence type="ECO:0000256" key="2">
    <source>
        <dbReference type="ARBA" id="ARBA00004442"/>
    </source>
</evidence>
<feature type="domain" description="DUF11" evidence="10">
    <location>
        <begin position="1004"/>
        <end position="1114"/>
    </location>
</feature>
<dbReference type="Gene3D" id="2.60.40.10">
    <property type="entry name" value="Immunoglobulins"/>
    <property type="match status" value="2"/>
</dbReference>
<dbReference type="AlphaFoldDB" id="A0A2T0T0I2"/>
<evidence type="ECO:0000256" key="1">
    <source>
        <dbReference type="ARBA" id="ARBA00004196"/>
    </source>
</evidence>
<dbReference type="InterPro" id="IPR051172">
    <property type="entry name" value="Chlamydia_OmcB"/>
</dbReference>
<dbReference type="OrthoDB" id="960258at2"/>
<feature type="signal peptide" evidence="9">
    <location>
        <begin position="1"/>
        <end position="19"/>
    </location>
</feature>
<feature type="domain" description="DUF11" evidence="10">
    <location>
        <begin position="847"/>
        <end position="956"/>
    </location>
</feature>
<dbReference type="Proteomes" id="UP000238375">
    <property type="component" value="Unassembled WGS sequence"/>
</dbReference>
<evidence type="ECO:0000256" key="9">
    <source>
        <dbReference type="SAM" id="SignalP"/>
    </source>
</evidence>
<keyword evidence="4" id="KW-0964">Secreted</keyword>
<reference evidence="11 12" key="1">
    <citation type="submission" date="2018-03" db="EMBL/GenBank/DDBJ databases">
        <title>Genomic Encyclopedia of Archaeal and Bacterial Type Strains, Phase II (KMG-II): from individual species to whole genera.</title>
        <authorList>
            <person name="Goeker M."/>
        </authorList>
    </citation>
    <scope>NUCLEOTIDE SEQUENCE [LARGE SCALE GENOMIC DNA]</scope>
    <source>
        <strain evidence="11 12">DSM 28354</strain>
    </source>
</reference>
<evidence type="ECO:0000313" key="12">
    <source>
        <dbReference type="Proteomes" id="UP000238375"/>
    </source>
</evidence>
<dbReference type="RefSeq" id="WP_106137872.1">
    <property type="nucleotide sequence ID" value="NZ_PVTE01000008.1"/>
</dbReference>
<dbReference type="Pfam" id="PF02415">
    <property type="entry name" value="Chlam_PMP"/>
    <property type="match status" value="1"/>
</dbReference>
<feature type="region of interest" description="Disordered" evidence="8">
    <location>
        <begin position="943"/>
        <end position="962"/>
    </location>
</feature>
<evidence type="ECO:0000256" key="8">
    <source>
        <dbReference type="SAM" id="MobiDB-lite"/>
    </source>
</evidence>
<feature type="compositionally biased region" description="Polar residues" evidence="8">
    <location>
        <begin position="981"/>
        <end position="996"/>
    </location>
</feature>
<evidence type="ECO:0000259" key="10">
    <source>
        <dbReference type="Pfam" id="PF01345"/>
    </source>
</evidence>
<protein>
    <submittedName>
        <fullName evidence="11">Putative repeat protein (TIGR01451 family)</fullName>
    </submittedName>
</protein>
<dbReference type="GO" id="GO:0009279">
    <property type="term" value="C:cell outer membrane"/>
    <property type="evidence" value="ECO:0007669"/>
    <property type="project" value="UniProtKB-SubCell"/>
</dbReference>
<dbReference type="GO" id="GO:0005576">
    <property type="term" value="C:extracellular region"/>
    <property type="evidence" value="ECO:0007669"/>
    <property type="project" value="UniProtKB-SubCell"/>
</dbReference>
<proteinExistence type="predicted"/>
<organism evidence="11 12">
    <name type="scientific">Spirosoma oryzae</name>
    <dbReference type="NCBI Taxonomy" id="1469603"/>
    <lineage>
        <taxon>Bacteria</taxon>
        <taxon>Pseudomonadati</taxon>
        <taxon>Bacteroidota</taxon>
        <taxon>Cytophagia</taxon>
        <taxon>Cytophagales</taxon>
        <taxon>Cytophagaceae</taxon>
        <taxon>Spirosoma</taxon>
    </lineage>
</organism>
<dbReference type="InterPro" id="IPR047589">
    <property type="entry name" value="DUF11_rpt"/>
</dbReference>
<evidence type="ECO:0000256" key="7">
    <source>
        <dbReference type="ARBA" id="ARBA00023237"/>
    </source>
</evidence>
<keyword evidence="5 9" id="KW-0732">Signal</keyword>
<dbReference type="InterPro" id="IPR011050">
    <property type="entry name" value="Pectin_lyase_fold/virulence"/>
</dbReference>
<dbReference type="InterPro" id="IPR001434">
    <property type="entry name" value="OmcB-like_DUF11"/>
</dbReference>
<comment type="caution">
    <text evidence="11">The sequence shown here is derived from an EMBL/GenBank/DDBJ whole genome shotgun (WGS) entry which is preliminary data.</text>
</comment>
<keyword evidence="6" id="KW-0472">Membrane</keyword>
<evidence type="ECO:0000313" key="11">
    <source>
        <dbReference type="EMBL" id="PRY39185.1"/>
    </source>
</evidence>
<dbReference type="InterPro" id="IPR013783">
    <property type="entry name" value="Ig-like_fold"/>
</dbReference>
<keyword evidence="12" id="KW-1185">Reference proteome</keyword>
<dbReference type="SUPFAM" id="SSF51126">
    <property type="entry name" value="Pectin lyase-like"/>
    <property type="match status" value="2"/>
</dbReference>
<feature type="region of interest" description="Disordered" evidence="8">
    <location>
        <begin position="1092"/>
        <end position="1132"/>
    </location>
</feature>
<dbReference type="NCBIfam" id="TIGR01376">
    <property type="entry name" value="POMP_repeat"/>
    <property type="match status" value="1"/>
</dbReference>